<organism evidence="8 9">
    <name type="scientific">Hucho hucho</name>
    <name type="common">huchen</name>
    <dbReference type="NCBI Taxonomy" id="62062"/>
    <lineage>
        <taxon>Eukaryota</taxon>
        <taxon>Metazoa</taxon>
        <taxon>Chordata</taxon>
        <taxon>Craniata</taxon>
        <taxon>Vertebrata</taxon>
        <taxon>Euteleostomi</taxon>
        <taxon>Actinopterygii</taxon>
        <taxon>Neopterygii</taxon>
        <taxon>Teleostei</taxon>
        <taxon>Protacanthopterygii</taxon>
        <taxon>Salmoniformes</taxon>
        <taxon>Salmonidae</taxon>
        <taxon>Salmoninae</taxon>
        <taxon>Hucho</taxon>
    </lineage>
</organism>
<evidence type="ECO:0000256" key="2">
    <source>
        <dbReference type="ARBA" id="ARBA00022525"/>
    </source>
</evidence>
<evidence type="ECO:0000313" key="8">
    <source>
        <dbReference type="Ensembl" id="ENSHHUP00000020338.1"/>
    </source>
</evidence>
<name>A0A4W5KSU0_9TELE</name>
<accession>A0A4W5KSU0</accession>
<dbReference type="InterPro" id="IPR050691">
    <property type="entry name" value="Hyaluronan_bind_Proteoglycan"/>
</dbReference>
<dbReference type="GO" id="GO:0010001">
    <property type="term" value="P:glial cell differentiation"/>
    <property type="evidence" value="ECO:0007669"/>
    <property type="project" value="TreeGrafter"/>
</dbReference>
<dbReference type="SMART" id="SM00445">
    <property type="entry name" value="LINK"/>
    <property type="match status" value="1"/>
</dbReference>
<dbReference type="FunFam" id="3.10.100.10:FF:000001">
    <property type="entry name" value="Hyaluronan proteoglycan link protein 1"/>
    <property type="match status" value="1"/>
</dbReference>
<dbReference type="AlphaFoldDB" id="A0A4W5KSU0"/>
<dbReference type="InterPro" id="IPR000538">
    <property type="entry name" value="Link_dom"/>
</dbReference>
<dbReference type="CDD" id="cd03519">
    <property type="entry name" value="Link_domain_HAPLN_module_2"/>
    <property type="match status" value="1"/>
</dbReference>
<evidence type="ECO:0000256" key="4">
    <source>
        <dbReference type="ARBA" id="ARBA00023157"/>
    </source>
</evidence>
<reference evidence="8" key="3">
    <citation type="submission" date="2025-09" db="UniProtKB">
        <authorList>
            <consortium name="Ensembl"/>
        </authorList>
    </citation>
    <scope>IDENTIFICATION</scope>
</reference>
<evidence type="ECO:0000259" key="7">
    <source>
        <dbReference type="PROSITE" id="PS50963"/>
    </source>
</evidence>
<keyword evidence="6" id="KW-0732">Signal</keyword>
<feature type="domain" description="Link" evidence="7">
    <location>
        <begin position="156"/>
        <end position="247"/>
    </location>
</feature>
<dbReference type="Proteomes" id="UP000314982">
    <property type="component" value="Unassembled WGS sequence"/>
</dbReference>
<dbReference type="GO" id="GO:0005540">
    <property type="term" value="F:hyaluronic acid binding"/>
    <property type="evidence" value="ECO:0007669"/>
    <property type="project" value="InterPro"/>
</dbReference>
<reference evidence="9" key="1">
    <citation type="submission" date="2018-06" db="EMBL/GenBank/DDBJ databases">
        <title>Genome assembly of Danube salmon.</title>
        <authorList>
            <person name="Macqueen D.J."/>
            <person name="Gundappa M.K."/>
        </authorList>
    </citation>
    <scope>NUCLEOTIDE SEQUENCE [LARGE SCALE GENOMIC DNA]</scope>
</reference>
<evidence type="ECO:0000256" key="1">
    <source>
        <dbReference type="ARBA" id="ARBA00004613"/>
    </source>
</evidence>
<evidence type="ECO:0000256" key="6">
    <source>
        <dbReference type="SAM" id="SignalP"/>
    </source>
</evidence>
<dbReference type="InterPro" id="IPR016187">
    <property type="entry name" value="CTDL_fold"/>
</dbReference>
<dbReference type="STRING" id="62062.ENSHHUP00000020338"/>
<evidence type="ECO:0000256" key="3">
    <source>
        <dbReference type="ARBA" id="ARBA00022737"/>
    </source>
</evidence>
<dbReference type="PANTHER" id="PTHR22804">
    <property type="entry name" value="AGGRECAN/VERSICAN PROTEOGLYCAN"/>
    <property type="match status" value="1"/>
</dbReference>
<dbReference type="Gene3D" id="3.10.100.10">
    <property type="entry name" value="Mannose-Binding Protein A, subunit A"/>
    <property type="match status" value="1"/>
</dbReference>
<dbReference type="GO" id="GO:0072534">
    <property type="term" value="C:perineuronal net"/>
    <property type="evidence" value="ECO:0007669"/>
    <property type="project" value="TreeGrafter"/>
</dbReference>
<dbReference type="GO" id="GO:0002052">
    <property type="term" value="P:positive regulation of neuroblast proliferation"/>
    <property type="evidence" value="ECO:0007669"/>
    <property type="project" value="TreeGrafter"/>
</dbReference>
<dbReference type="PRINTS" id="PR01265">
    <property type="entry name" value="LINKMODULE"/>
</dbReference>
<dbReference type="PROSITE" id="PS50963">
    <property type="entry name" value="LINK_2"/>
    <property type="match status" value="1"/>
</dbReference>
<feature type="disulfide bond" evidence="5">
    <location>
        <begin position="201"/>
        <end position="222"/>
    </location>
</feature>
<keyword evidence="3" id="KW-0677">Repeat</keyword>
<dbReference type="PANTHER" id="PTHR22804:SF40">
    <property type="entry name" value="HYALURONAN AND PROTEOGLYCAN LINK PROTEIN 3"/>
    <property type="match status" value="1"/>
</dbReference>
<dbReference type="Ensembl" id="ENSHHUT00000021092.1">
    <property type="protein sequence ID" value="ENSHHUP00000020338.1"/>
    <property type="gene ID" value="ENSHHUG00000012725.1"/>
</dbReference>
<protein>
    <submittedName>
        <fullName evidence="8">Hyaluronan and proteoglycan link protein 3</fullName>
    </submittedName>
</protein>
<feature type="chain" id="PRO_5021409201" evidence="6">
    <location>
        <begin position="22"/>
        <end position="247"/>
    </location>
</feature>
<dbReference type="PROSITE" id="PS01241">
    <property type="entry name" value="LINK_1"/>
    <property type="match status" value="1"/>
</dbReference>
<dbReference type="Pfam" id="PF00193">
    <property type="entry name" value="Xlink"/>
    <property type="match status" value="1"/>
</dbReference>
<dbReference type="SUPFAM" id="SSF56436">
    <property type="entry name" value="C-type lectin-like"/>
    <property type="match status" value="1"/>
</dbReference>
<feature type="signal peptide" evidence="6">
    <location>
        <begin position="1"/>
        <end position="21"/>
    </location>
</feature>
<comment type="subcellular location">
    <subcellularLocation>
        <location evidence="1">Secreted</location>
    </subcellularLocation>
</comment>
<dbReference type="GO" id="GO:0007155">
    <property type="term" value="P:cell adhesion"/>
    <property type="evidence" value="ECO:0007669"/>
    <property type="project" value="InterPro"/>
</dbReference>
<evidence type="ECO:0000313" key="9">
    <source>
        <dbReference type="Proteomes" id="UP000314982"/>
    </source>
</evidence>
<dbReference type="GO" id="GO:0005615">
    <property type="term" value="C:extracellular space"/>
    <property type="evidence" value="ECO:0007669"/>
    <property type="project" value="TreeGrafter"/>
</dbReference>
<sequence length="247" mass="28075">MLSLLRPLLVVWMYLLVSSHAAPRYNNGFFYHDIMNGDGNGESRSYSHKYRENTLCSAVRGWPEYASTKVAETEQRMCSRQHTAWRGIHLYNMCCTVCCSAFRKNSHLLTFSTFCCFVSLAYTQYPIMSKSSYVFKHFTNELKITTISCSVSSVTGTVYFLKQPQKFNFTEAVAACVDDGGHIAKVGQLYAAWRFMGLDLCDAGWLADGSVRYPIAKVHTNCGPSEPGVRHFGFPPQQQKYIVYCYR</sequence>
<keyword evidence="4 5" id="KW-1015">Disulfide bond</keyword>
<reference evidence="8" key="2">
    <citation type="submission" date="2025-08" db="UniProtKB">
        <authorList>
            <consortium name="Ensembl"/>
        </authorList>
    </citation>
    <scope>IDENTIFICATION</scope>
</reference>
<dbReference type="GeneTree" id="ENSGT00940000159628"/>
<feature type="disulfide bond" evidence="5">
    <location>
        <begin position="176"/>
        <end position="245"/>
    </location>
</feature>
<dbReference type="GO" id="GO:0001501">
    <property type="term" value="P:skeletal system development"/>
    <property type="evidence" value="ECO:0007669"/>
    <property type="project" value="TreeGrafter"/>
</dbReference>
<gene>
    <name evidence="8" type="primary">HAPLN3</name>
</gene>
<keyword evidence="2" id="KW-0964">Secreted</keyword>
<keyword evidence="9" id="KW-1185">Reference proteome</keyword>
<proteinExistence type="predicted"/>
<evidence type="ECO:0000256" key="5">
    <source>
        <dbReference type="PROSITE-ProRule" id="PRU00323"/>
    </source>
</evidence>
<dbReference type="InterPro" id="IPR016186">
    <property type="entry name" value="C-type_lectin-like/link_sf"/>
</dbReference>
<dbReference type="GO" id="GO:0007417">
    <property type="term" value="P:central nervous system development"/>
    <property type="evidence" value="ECO:0007669"/>
    <property type="project" value="TreeGrafter"/>
</dbReference>
<dbReference type="GO" id="GO:0045202">
    <property type="term" value="C:synapse"/>
    <property type="evidence" value="ECO:0007669"/>
    <property type="project" value="TreeGrafter"/>
</dbReference>